<protein>
    <recommendedName>
        <fullName evidence="5">DUF304 domain-containing protein</fullName>
    </recommendedName>
</protein>
<sequence>MSGAQNKSFREDMKAAAAATPQWDHFHKRAKINMIAMGAIGVGATFLTGTMFSDGYEHWSSYIWTAVAAVPVAFILGFLGYRVSAVVVLLDKPKRVFRISNGFNNTVNVPINAIAYMGKADFTRKDLFRLTRLRLLNETGPGIEIIGRDGKYITVRTDKADEVIQAALDCGMNPNAVKIPFPENAVNEKWRDTEREQRPAPGRPAA</sequence>
<evidence type="ECO:0008006" key="5">
    <source>
        <dbReference type="Google" id="ProtNLM"/>
    </source>
</evidence>
<keyword evidence="2" id="KW-1133">Transmembrane helix</keyword>
<evidence type="ECO:0000256" key="2">
    <source>
        <dbReference type="SAM" id="Phobius"/>
    </source>
</evidence>
<organism evidence="3 4">
    <name type="scientific">Nocardiopsis suaedae</name>
    <dbReference type="NCBI Taxonomy" id="3018444"/>
    <lineage>
        <taxon>Bacteria</taxon>
        <taxon>Bacillati</taxon>
        <taxon>Actinomycetota</taxon>
        <taxon>Actinomycetes</taxon>
        <taxon>Streptosporangiales</taxon>
        <taxon>Nocardiopsidaceae</taxon>
        <taxon>Nocardiopsis</taxon>
    </lineage>
</organism>
<feature type="compositionally biased region" description="Basic and acidic residues" evidence="1">
    <location>
        <begin position="186"/>
        <end position="198"/>
    </location>
</feature>
<feature type="transmembrane region" description="Helical" evidence="2">
    <location>
        <begin position="64"/>
        <end position="90"/>
    </location>
</feature>
<keyword evidence="2" id="KW-0812">Transmembrane</keyword>
<evidence type="ECO:0000256" key="1">
    <source>
        <dbReference type="SAM" id="MobiDB-lite"/>
    </source>
</evidence>
<proteinExistence type="predicted"/>
<dbReference type="Proteomes" id="UP001165685">
    <property type="component" value="Unassembled WGS sequence"/>
</dbReference>
<keyword evidence="2" id="KW-0472">Membrane</keyword>
<dbReference type="EMBL" id="JAQFWP010000005">
    <property type="protein sequence ID" value="MDA2803766.1"/>
    <property type="molecule type" value="Genomic_DNA"/>
</dbReference>
<comment type="caution">
    <text evidence="3">The sequence shown here is derived from an EMBL/GenBank/DDBJ whole genome shotgun (WGS) entry which is preliminary data.</text>
</comment>
<gene>
    <name evidence="3" type="ORF">O4U47_04520</name>
</gene>
<keyword evidence="4" id="KW-1185">Reference proteome</keyword>
<evidence type="ECO:0000313" key="4">
    <source>
        <dbReference type="Proteomes" id="UP001165685"/>
    </source>
</evidence>
<feature type="transmembrane region" description="Helical" evidence="2">
    <location>
        <begin position="32"/>
        <end position="52"/>
    </location>
</feature>
<name>A0ABT4THC8_9ACTN</name>
<accession>A0ABT4THC8</accession>
<evidence type="ECO:0000313" key="3">
    <source>
        <dbReference type="EMBL" id="MDA2803766.1"/>
    </source>
</evidence>
<feature type="region of interest" description="Disordered" evidence="1">
    <location>
        <begin position="184"/>
        <end position="206"/>
    </location>
</feature>
<dbReference type="RefSeq" id="WP_270676244.1">
    <property type="nucleotide sequence ID" value="NZ_JAQFWP010000005.1"/>
</dbReference>
<reference evidence="3" key="1">
    <citation type="submission" date="2023-01" db="EMBL/GenBank/DDBJ databases">
        <title>Draft genome sequence of Nocardiopsis sp. LSu2-4 isolated from halophytes.</title>
        <authorList>
            <person name="Duangmal K."/>
            <person name="Chantavorakit T."/>
        </authorList>
    </citation>
    <scope>NUCLEOTIDE SEQUENCE</scope>
    <source>
        <strain evidence="3">LSu2-4</strain>
    </source>
</reference>